<organism evidence="1">
    <name type="scientific">Sesamum calycinum</name>
    <dbReference type="NCBI Taxonomy" id="2727403"/>
    <lineage>
        <taxon>Eukaryota</taxon>
        <taxon>Viridiplantae</taxon>
        <taxon>Streptophyta</taxon>
        <taxon>Embryophyta</taxon>
        <taxon>Tracheophyta</taxon>
        <taxon>Spermatophyta</taxon>
        <taxon>Magnoliopsida</taxon>
        <taxon>eudicotyledons</taxon>
        <taxon>Gunneridae</taxon>
        <taxon>Pentapetalae</taxon>
        <taxon>asterids</taxon>
        <taxon>lamiids</taxon>
        <taxon>Lamiales</taxon>
        <taxon>Pedaliaceae</taxon>
        <taxon>Sesamum</taxon>
    </lineage>
</organism>
<accession>A0AAW2PSP5</accession>
<name>A0AAW2PSP5_9LAMI</name>
<dbReference type="EMBL" id="JACGWM010000008">
    <property type="protein sequence ID" value="KAL0357411.1"/>
    <property type="molecule type" value="Genomic_DNA"/>
</dbReference>
<sequence>MHLLRYLKGTSTLGLFSPVSTFLHLCAYSDSDGASCPDTLRSITGYCIFLGGALVFWKSKKQATVSQSSVEAEYRKNPVFHEWTKHLDIDCHLVREQFKKGFLAPQYISGKD</sequence>
<dbReference type="CDD" id="cd09272">
    <property type="entry name" value="RNase_HI_RT_Ty1"/>
    <property type="match status" value="1"/>
</dbReference>
<evidence type="ECO:0000313" key="1">
    <source>
        <dbReference type="EMBL" id="KAL0357411.1"/>
    </source>
</evidence>
<comment type="caution">
    <text evidence="1">The sequence shown here is derived from an EMBL/GenBank/DDBJ whole genome shotgun (WGS) entry which is preliminary data.</text>
</comment>
<proteinExistence type="predicted"/>
<protein>
    <submittedName>
        <fullName evidence="1">Mitochondrial protein</fullName>
    </submittedName>
</protein>
<gene>
    <name evidence="1" type="ORF">Scaly_1426800</name>
</gene>
<reference evidence="1" key="1">
    <citation type="submission" date="2020-06" db="EMBL/GenBank/DDBJ databases">
        <authorList>
            <person name="Li T."/>
            <person name="Hu X."/>
            <person name="Zhang T."/>
            <person name="Song X."/>
            <person name="Zhang H."/>
            <person name="Dai N."/>
            <person name="Sheng W."/>
            <person name="Hou X."/>
            <person name="Wei L."/>
        </authorList>
    </citation>
    <scope>NUCLEOTIDE SEQUENCE</scope>
    <source>
        <strain evidence="1">KEN8</strain>
        <tissue evidence="1">Leaf</tissue>
    </source>
</reference>
<dbReference type="PANTHER" id="PTHR11439">
    <property type="entry name" value="GAG-POL-RELATED RETROTRANSPOSON"/>
    <property type="match status" value="1"/>
</dbReference>
<dbReference type="PANTHER" id="PTHR11439:SF498">
    <property type="entry name" value="DNAK FAMILY PROTEIN"/>
    <property type="match status" value="1"/>
</dbReference>
<reference evidence="1" key="2">
    <citation type="journal article" date="2024" name="Plant">
        <title>Genomic evolution and insights into agronomic trait innovations of Sesamum species.</title>
        <authorList>
            <person name="Miao H."/>
            <person name="Wang L."/>
            <person name="Qu L."/>
            <person name="Liu H."/>
            <person name="Sun Y."/>
            <person name="Le M."/>
            <person name="Wang Q."/>
            <person name="Wei S."/>
            <person name="Zheng Y."/>
            <person name="Lin W."/>
            <person name="Duan Y."/>
            <person name="Cao H."/>
            <person name="Xiong S."/>
            <person name="Wang X."/>
            <person name="Wei L."/>
            <person name="Li C."/>
            <person name="Ma Q."/>
            <person name="Ju M."/>
            <person name="Zhao R."/>
            <person name="Li G."/>
            <person name="Mu C."/>
            <person name="Tian Q."/>
            <person name="Mei H."/>
            <person name="Zhang T."/>
            <person name="Gao T."/>
            <person name="Zhang H."/>
        </authorList>
    </citation>
    <scope>NUCLEOTIDE SEQUENCE</scope>
    <source>
        <strain evidence="1">KEN8</strain>
    </source>
</reference>
<dbReference type="AlphaFoldDB" id="A0AAW2PSP5"/>